<evidence type="ECO:0000256" key="1">
    <source>
        <dbReference type="SAM" id="Phobius"/>
    </source>
</evidence>
<keyword evidence="1" id="KW-1133">Transmembrane helix</keyword>
<gene>
    <name evidence="2" type="ORF">SAMN04487945_2645</name>
</gene>
<dbReference type="STRING" id="355548.SAMN04487945_2645"/>
<reference evidence="2 3" key="1">
    <citation type="submission" date="2016-10" db="EMBL/GenBank/DDBJ databases">
        <authorList>
            <person name="de Groot N.N."/>
        </authorList>
    </citation>
    <scope>NUCLEOTIDE SEQUENCE [LARGE SCALE GENOMIC DNA]</scope>
    <source>
        <strain evidence="2 3">CGMCC 1.5337</strain>
    </source>
</reference>
<keyword evidence="3" id="KW-1185">Reference proteome</keyword>
<evidence type="ECO:0000313" key="2">
    <source>
        <dbReference type="EMBL" id="SEW26922.1"/>
    </source>
</evidence>
<feature type="transmembrane region" description="Helical" evidence="1">
    <location>
        <begin position="22"/>
        <end position="41"/>
    </location>
</feature>
<dbReference type="RefSeq" id="WP_177170844.1">
    <property type="nucleotide sequence ID" value="NZ_FOJA01000001.1"/>
</dbReference>
<accession>A0A1I0QIC6</accession>
<proteinExistence type="predicted"/>
<sequence>MRAHPDGDGDDPTARAERALRLLKLLLTVLVLALTLARGLAGGPL</sequence>
<protein>
    <submittedName>
        <fullName evidence="2">Uncharacterized protein</fullName>
    </submittedName>
</protein>
<keyword evidence="1" id="KW-0472">Membrane</keyword>
<evidence type="ECO:0000313" key="3">
    <source>
        <dbReference type="Proteomes" id="UP000198518"/>
    </source>
</evidence>
<organism evidence="2 3">
    <name type="scientific">Halobacterium jilantaiense</name>
    <dbReference type="NCBI Taxonomy" id="355548"/>
    <lineage>
        <taxon>Archaea</taxon>
        <taxon>Methanobacteriati</taxon>
        <taxon>Methanobacteriota</taxon>
        <taxon>Stenosarchaea group</taxon>
        <taxon>Halobacteria</taxon>
        <taxon>Halobacteriales</taxon>
        <taxon>Halobacteriaceae</taxon>
        <taxon>Halobacterium</taxon>
    </lineage>
</organism>
<dbReference type="AlphaFoldDB" id="A0A1I0QIC6"/>
<dbReference type="EMBL" id="FOJA01000001">
    <property type="protein sequence ID" value="SEW26922.1"/>
    <property type="molecule type" value="Genomic_DNA"/>
</dbReference>
<dbReference type="Proteomes" id="UP000198518">
    <property type="component" value="Unassembled WGS sequence"/>
</dbReference>
<name>A0A1I0QIC6_9EURY</name>
<keyword evidence="1" id="KW-0812">Transmembrane</keyword>